<evidence type="ECO:0000313" key="24">
    <source>
        <dbReference type="Proteomes" id="UP001210925"/>
    </source>
</evidence>
<dbReference type="NCBIfam" id="TIGR00604">
    <property type="entry name" value="rad3"/>
    <property type="match status" value="1"/>
</dbReference>
<evidence type="ECO:0000256" key="11">
    <source>
        <dbReference type="ARBA" id="ARBA00023004"/>
    </source>
</evidence>
<evidence type="ECO:0000256" key="1">
    <source>
        <dbReference type="ARBA" id="ARBA00001966"/>
    </source>
</evidence>
<dbReference type="InterPro" id="IPR027417">
    <property type="entry name" value="P-loop_NTPase"/>
</dbReference>
<dbReference type="InterPro" id="IPR006554">
    <property type="entry name" value="Helicase-like_DEXD_c2"/>
</dbReference>
<keyword evidence="15" id="KW-0131">Cell cycle</keyword>
<keyword evidence="14" id="KW-0539">Nucleus</keyword>
<reference evidence="23" key="1">
    <citation type="submission" date="2020-05" db="EMBL/GenBank/DDBJ databases">
        <title>Phylogenomic resolution of chytrid fungi.</title>
        <authorList>
            <person name="Stajich J.E."/>
            <person name="Amses K."/>
            <person name="Simmons R."/>
            <person name="Seto K."/>
            <person name="Myers J."/>
            <person name="Bonds A."/>
            <person name="Quandt C.A."/>
            <person name="Barry K."/>
            <person name="Liu P."/>
            <person name="Grigoriev I."/>
            <person name="Longcore J.E."/>
            <person name="James T.Y."/>
        </authorList>
    </citation>
    <scope>NUCLEOTIDE SEQUENCE</scope>
    <source>
        <strain evidence="23">PLAUS21</strain>
    </source>
</reference>
<comment type="similarity">
    <text evidence="3">Belongs to the DEAD box helicase family. DEAH subfamily. DDX11/CHL1 sub-subfamily.</text>
</comment>
<evidence type="ECO:0000256" key="13">
    <source>
        <dbReference type="ARBA" id="ARBA00023235"/>
    </source>
</evidence>
<evidence type="ECO:0000256" key="19">
    <source>
        <dbReference type="ARBA" id="ARBA00045008"/>
    </source>
</evidence>
<dbReference type="GO" id="GO:0046872">
    <property type="term" value="F:metal ion binding"/>
    <property type="evidence" value="ECO:0007669"/>
    <property type="project" value="UniProtKB-KW"/>
</dbReference>
<evidence type="ECO:0000256" key="6">
    <source>
        <dbReference type="ARBA" id="ARBA00022723"/>
    </source>
</evidence>
<dbReference type="PANTHER" id="PTHR11472">
    <property type="entry name" value="DNA REPAIR DEAD HELICASE RAD3/XP-D SUBFAMILY MEMBER"/>
    <property type="match status" value="1"/>
</dbReference>
<evidence type="ECO:0000256" key="5">
    <source>
        <dbReference type="ARBA" id="ARBA00017386"/>
    </source>
</evidence>
<evidence type="ECO:0000256" key="17">
    <source>
        <dbReference type="ARBA" id="ARBA00044969"/>
    </source>
</evidence>
<organism evidence="23 24">
    <name type="scientific">Boothiomyces macroporosus</name>
    <dbReference type="NCBI Taxonomy" id="261099"/>
    <lineage>
        <taxon>Eukaryota</taxon>
        <taxon>Fungi</taxon>
        <taxon>Fungi incertae sedis</taxon>
        <taxon>Chytridiomycota</taxon>
        <taxon>Chytridiomycota incertae sedis</taxon>
        <taxon>Chytridiomycetes</taxon>
        <taxon>Rhizophydiales</taxon>
        <taxon>Terramycetaceae</taxon>
        <taxon>Boothiomyces</taxon>
    </lineage>
</organism>
<comment type="subcellular location">
    <subcellularLocation>
        <location evidence="2">Nucleus</location>
    </subcellularLocation>
</comment>
<dbReference type="GO" id="GO:0043139">
    <property type="term" value="F:5'-3' DNA helicase activity"/>
    <property type="evidence" value="ECO:0007669"/>
    <property type="project" value="UniProtKB-EC"/>
</dbReference>
<evidence type="ECO:0000256" key="4">
    <source>
        <dbReference type="ARBA" id="ARBA00016387"/>
    </source>
</evidence>
<evidence type="ECO:0000256" key="9">
    <source>
        <dbReference type="ARBA" id="ARBA00022806"/>
    </source>
</evidence>
<evidence type="ECO:0000256" key="20">
    <source>
        <dbReference type="ARBA" id="ARBA00045702"/>
    </source>
</evidence>
<evidence type="ECO:0000256" key="10">
    <source>
        <dbReference type="ARBA" id="ARBA00022840"/>
    </source>
</evidence>
<dbReference type="Gene3D" id="3.40.50.300">
    <property type="entry name" value="P-loop containing nucleotide triphosphate hydrolases"/>
    <property type="match status" value="2"/>
</dbReference>
<accession>A0AAD5UEL8</accession>
<keyword evidence="9 23" id="KW-0347">Helicase</keyword>
<evidence type="ECO:0000256" key="8">
    <source>
        <dbReference type="ARBA" id="ARBA00022801"/>
    </source>
</evidence>
<keyword evidence="10" id="KW-0067">ATP-binding</keyword>
<dbReference type="Proteomes" id="UP001210925">
    <property type="component" value="Unassembled WGS sequence"/>
</dbReference>
<comment type="catalytic activity">
    <reaction evidence="21">
        <text>ATP + H2O = ADP + phosphate + H(+)</text>
        <dbReference type="Rhea" id="RHEA:13065"/>
        <dbReference type="ChEBI" id="CHEBI:15377"/>
        <dbReference type="ChEBI" id="CHEBI:15378"/>
        <dbReference type="ChEBI" id="CHEBI:30616"/>
        <dbReference type="ChEBI" id="CHEBI:43474"/>
        <dbReference type="ChEBI" id="CHEBI:456216"/>
        <dbReference type="EC" id="5.6.2.3"/>
    </reaction>
</comment>
<evidence type="ECO:0000259" key="22">
    <source>
        <dbReference type="PROSITE" id="PS51193"/>
    </source>
</evidence>
<evidence type="ECO:0000256" key="16">
    <source>
        <dbReference type="ARBA" id="ARBA00029709"/>
    </source>
</evidence>
<dbReference type="CDD" id="cd18788">
    <property type="entry name" value="SF2_C_XPD"/>
    <property type="match status" value="1"/>
</dbReference>
<comment type="cofactor">
    <cofactor evidence="1">
        <name>[4Fe-4S] cluster</name>
        <dbReference type="ChEBI" id="CHEBI:49883"/>
    </cofactor>
</comment>
<evidence type="ECO:0000256" key="21">
    <source>
        <dbReference type="ARBA" id="ARBA00048954"/>
    </source>
</evidence>
<dbReference type="InterPro" id="IPR014013">
    <property type="entry name" value="Helic_SF1/SF2_ATP-bd_DinG/Rad3"/>
</dbReference>
<evidence type="ECO:0000256" key="15">
    <source>
        <dbReference type="ARBA" id="ARBA00023306"/>
    </source>
</evidence>
<dbReference type="GO" id="GO:0005524">
    <property type="term" value="F:ATP binding"/>
    <property type="evidence" value="ECO:0007669"/>
    <property type="project" value="UniProtKB-KW"/>
</dbReference>
<dbReference type="Pfam" id="PF13307">
    <property type="entry name" value="Helicase_C_2"/>
    <property type="match status" value="1"/>
</dbReference>
<dbReference type="InterPro" id="IPR006555">
    <property type="entry name" value="ATP-dep_Helicase_C"/>
</dbReference>
<dbReference type="GO" id="GO:0051536">
    <property type="term" value="F:iron-sulfur cluster binding"/>
    <property type="evidence" value="ECO:0007669"/>
    <property type="project" value="UniProtKB-KW"/>
</dbReference>
<evidence type="ECO:0000256" key="12">
    <source>
        <dbReference type="ARBA" id="ARBA00023014"/>
    </source>
</evidence>
<dbReference type="AlphaFoldDB" id="A0AAD5UEL8"/>
<evidence type="ECO:0000256" key="18">
    <source>
        <dbReference type="ARBA" id="ARBA00044998"/>
    </source>
</evidence>
<protein>
    <recommendedName>
        <fullName evidence="5">ATP-dependent DNA helicase CHL1</fullName>
        <ecNumber evidence="17">5.6.2.3</ecNumber>
    </recommendedName>
    <alternativeName>
        <fullName evidence="4">ATP-dependent DNA helicase chl1</fullName>
    </alternativeName>
    <alternativeName>
        <fullName evidence="16">Chromosome loss protein 1</fullName>
    </alternativeName>
    <alternativeName>
        <fullName evidence="18 19">DNA 5'-3' helicase CHL1</fullName>
    </alternativeName>
</protein>
<dbReference type="InterPro" id="IPR010614">
    <property type="entry name" value="RAD3-like_helicase_DEAD"/>
</dbReference>
<evidence type="ECO:0000313" key="23">
    <source>
        <dbReference type="EMBL" id="KAJ3252990.1"/>
    </source>
</evidence>
<sequence>MKNLYTTIDESKVGFFESPTGTGKTLSIICGAFKWIRDYETKPIDELVNLRLANYTPKLSPKVDERAKKLEHEKYLKTLRDEPKALKRTKYDELEKETSLLIEYETKPKWKILEEELMNQNTEKIQIIYTSRTHSQISQFVQEIKKTVYADMLVTSLGSRKNLCVNENVRNLTSISKINDRCTDLQDEAHNIIDAVNTIHSTSIDMILLKLAIDQLNRYFDKYKDKLNGNSTLFIKQLQYIINNIITSYAEFQQGFLDSKMIKVNEFVDDCKIDHLNLFKILEFLENSRLSNKLQGYMEKSLQQLGQDIKGHDISKHTSPLRHIQQFLESLTANDHDGRIILSKSSIKYLLLNPSECFVDIVNEAKSVIFAGGTLSPIKEFINELVPSIEESRIHQFSCDHVIPPEQMLPIVLNAGPSGKEFKFTFENRSDKQMINEAGRAISNICNVVKGGIVVFFPSYSYLDSVVKEWKNTSVYSALQKKKKIFAESNSAEDVLGSYTRAIKLPEESKTGAVLFAVVGGKLSEGINFSDELGRVVIMIGLPYPNIKSPELVEKMKYLDSKDGISGKEYFENLCMKAVNQCIGRAIRHKNDYASVILMDTRYSSEKIQCKLPNWIRKSKVLTLSFGECISATAQVIKH</sequence>
<dbReference type="InterPro" id="IPR045028">
    <property type="entry name" value="DinG/Rad3-like"/>
</dbReference>
<keyword evidence="11" id="KW-0408">Iron</keyword>
<dbReference type="GO" id="GO:0003677">
    <property type="term" value="F:DNA binding"/>
    <property type="evidence" value="ECO:0007669"/>
    <property type="project" value="InterPro"/>
</dbReference>
<dbReference type="FunFam" id="3.40.50.300:FF:001372">
    <property type="entry name" value="ATP-dependent DNA helicase chl1"/>
    <property type="match status" value="1"/>
</dbReference>
<feature type="domain" description="Helicase ATP-binding" evidence="22">
    <location>
        <begin position="1"/>
        <end position="353"/>
    </location>
</feature>
<keyword evidence="6" id="KW-0479">Metal-binding</keyword>
<keyword evidence="7" id="KW-0547">Nucleotide-binding</keyword>
<evidence type="ECO:0000256" key="2">
    <source>
        <dbReference type="ARBA" id="ARBA00004123"/>
    </source>
</evidence>
<dbReference type="GO" id="GO:0006139">
    <property type="term" value="P:nucleobase-containing compound metabolic process"/>
    <property type="evidence" value="ECO:0007669"/>
    <property type="project" value="InterPro"/>
</dbReference>
<name>A0AAD5UEL8_9FUNG</name>
<gene>
    <name evidence="23" type="primary">DDX11</name>
    <name evidence="23" type="ORF">HK103_001043</name>
</gene>
<dbReference type="InterPro" id="IPR013020">
    <property type="entry name" value="Rad3/Chl1-like"/>
</dbReference>
<dbReference type="GO" id="GO:0016818">
    <property type="term" value="F:hydrolase activity, acting on acid anhydrides, in phosphorus-containing anhydrides"/>
    <property type="evidence" value="ECO:0007669"/>
    <property type="project" value="InterPro"/>
</dbReference>
<comment type="function">
    <text evidence="20">ATP-dependent DNA helicase important for chromosome transmission and normal cell cycle progression in G(2)/M. May have a role in changing DNA topology to allow the loading of proteins involved in maintaining sister chromatid cohesion in the vicinity of the centromeres. Has a specific role in chromosome segregation during meiosis II.</text>
</comment>
<dbReference type="EC" id="5.6.2.3" evidence="17"/>
<keyword evidence="12" id="KW-0411">Iron-sulfur</keyword>
<dbReference type="SMART" id="SM00491">
    <property type="entry name" value="HELICc2"/>
    <property type="match status" value="1"/>
</dbReference>
<keyword evidence="13" id="KW-0413">Isomerase</keyword>
<dbReference type="GO" id="GO:0034085">
    <property type="term" value="P:establishment of sister chromatid cohesion"/>
    <property type="evidence" value="ECO:0007669"/>
    <property type="project" value="TreeGrafter"/>
</dbReference>
<dbReference type="GO" id="GO:0005634">
    <property type="term" value="C:nucleus"/>
    <property type="evidence" value="ECO:0007669"/>
    <property type="project" value="UniProtKB-SubCell"/>
</dbReference>
<evidence type="ECO:0000256" key="14">
    <source>
        <dbReference type="ARBA" id="ARBA00023242"/>
    </source>
</evidence>
<dbReference type="EMBL" id="JADGKB010000123">
    <property type="protein sequence ID" value="KAJ3252990.1"/>
    <property type="molecule type" value="Genomic_DNA"/>
</dbReference>
<keyword evidence="8" id="KW-0378">Hydrolase</keyword>
<keyword evidence="24" id="KW-1185">Reference proteome</keyword>
<comment type="caution">
    <text evidence="23">The sequence shown here is derived from an EMBL/GenBank/DDBJ whole genome shotgun (WGS) entry which is preliminary data.</text>
</comment>
<dbReference type="PROSITE" id="PS51193">
    <property type="entry name" value="HELICASE_ATP_BIND_2"/>
    <property type="match status" value="1"/>
</dbReference>
<evidence type="ECO:0000256" key="3">
    <source>
        <dbReference type="ARBA" id="ARBA00008435"/>
    </source>
</evidence>
<proteinExistence type="inferred from homology"/>
<dbReference type="PANTHER" id="PTHR11472:SF41">
    <property type="entry name" value="ATP-DEPENDENT DNA HELICASE DDX11-RELATED"/>
    <property type="match status" value="1"/>
</dbReference>
<dbReference type="SMART" id="SM00488">
    <property type="entry name" value="DEXDc2"/>
    <property type="match status" value="1"/>
</dbReference>
<evidence type="ECO:0000256" key="7">
    <source>
        <dbReference type="ARBA" id="ARBA00022741"/>
    </source>
</evidence>
<dbReference type="Pfam" id="PF06733">
    <property type="entry name" value="DEAD_2"/>
    <property type="match status" value="1"/>
</dbReference>